<gene>
    <name evidence="1" type="ORF">ETAA8_44550</name>
</gene>
<sequence length="164" mass="17778">MMVCRKRIAPGKLRVYFSDRLCLARCLKARMIRQISPVGLLLLLCVTTFGLQGCAKPGPSQYSVSGKVTLDGQPLSEGTVYLKVIETGALVTLPVKNGTFQGKSTEGNWRVEVVAYRITPIPGDRMGSETAELLIAPRFNSQSTLTAVVTPAGPNEFVFEVTSK</sequence>
<name>A0A517YGJ0_9BACT</name>
<evidence type="ECO:0000313" key="1">
    <source>
        <dbReference type="EMBL" id="QDU29346.1"/>
    </source>
</evidence>
<protein>
    <recommendedName>
        <fullName evidence="3">Carboxypeptidase regulatory-like domain-containing protein</fullName>
    </recommendedName>
</protein>
<keyword evidence="2" id="KW-1185">Reference proteome</keyword>
<evidence type="ECO:0000313" key="2">
    <source>
        <dbReference type="Proteomes" id="UP000315017"/>
    </source>
</evidence>
<organism evidence="1 2">
    <name type="scientific">Anatilimnocola aggregata</name>
    <dbReference type="NCBI Taxonomy" id="2528021"/>
    <lineage>
        <taxon>Bacteria</taxon>
        <taxon>Pseudomonadati</taxon>
        <taxon>Planctomycetota</taxon>
        <taxon>Planctomycetia</taxon>
        <taxon>Pirellulales</taxon>
        <taxon>Pirellulaceae</taxon>
        <taxon>Anatilimnocola</taxon>
    </lineage>
</organism>
<accession>A0A517YGJ0</accession>
<dbReference type="KEGG" id="aagg:ETAA8_44550"/>
<dbReference type="Proteomes" id="UP000315017">
    <property type="component" value="Chromosome"/>
</dbReference>
<evidence type="ECO:0008006" key="3">
    <source>
        <dbReference type="Google" id="ProtNLM"/>
    </source>
</evidence>
<dbReference type="AlphaFoldDB" id="A0A517YGJ0"/>
<dbReference type="EMBL" id="CP036274">
    <property type="protein sequence ID" value="QDU29346.1"/>
    <property type="molecule type" value="Genomic_DNA"/>
</dbReference>
<proteinExistence type="predicted"/>
<reference evidence="1 2" key="1">
    <citation type="submission" date="2019-02" db="EMBL/GenBank/DDBJ databases">
        <title>Deep-cultivation of Planctomycetes and their phenomic and genomic characterization uncovers novel biology.</title>
        <authorList>
            <person name="Wiegand S."/>
            <person name="Jogler M."/>
            <person name="Boedeker C."/>
            <person name="Pinto D."/>
            <person name="Vollmers J."/>
            <person name="Rivas-Marin E."/>
            <person name="Kohn T."/>
            <person name="Peeters S.H."/>
            <person name="Heuer A."/>
            <person name="Rast P."/>
            <person name="Oberbeckmann S."/>
            <person name="Bunk B."/>
            <person name="Jeske O."/>
            <person name="Meyerdierks A."/>
            <person name="Storesund J.E."/>
            <person name="Kallscheuer N."/>
            <person name="Luecker S."/>
            <person name="Lage O.M."/>
            <person name="Pohl T."/>
            <person name="Merkel B.J."/>
            <person name="Hornburger P."/>
            <person name="Mueller R.-W."/>
            <person name="Bruemmer F."/>
            <person name="Labrenz M."/>
            <person name="Spormann A.M."/>
            <person name="Op den Camp H."/>
            <person name="Overmann J."/>
            <person name="Amann R."/>
            <person name="Jetten M.S.M."/>
            <person name="Mascher T."/>
            <person name="Medema M.H."/>
            <person name="Devos D.P."/>
            <person name="Kaster A.-K."/>
            <person name="Ovreas L."/>
            <person name="Rohde M."/>
            <person name="Galperin M.Y."/>
            <person name="Jogler C."/>
        </authorList>
    </citation>
    <scope>NUCLEOTIDE SEQUENCE [LARGE SCALE GENOMIC DNA]</scope>
    <source>
        <strain evidence="1 2">ETA_A8</strain>
    </source>
</reference>